<dbReference type="PANTHER" id="PTHR36115:SF6">
    <property type="entry name" value="PROLINE-RICH ANTIGEN HOMOLOG"/>
    <property type="match status" value="1"/>
</dbReference>
<evidence type="ECO:0000313" key="9">
    <source>
        <dbReference type="Proteomes" id="UP000886725"/>
    </source>
</evidence>
<evidence type="ECO:0000256" key="4">
    <source>
        <dbReference type="ARBA" id="ARBA00022989"/>
    </source>
</evidence>
<proteinExistence type="predicted"/>
<feature type="transmembrane region" description="Helical" evidence="6">
    <location>
        <begin position="154"/>
        <end position="177"/>
    </location>
</feature>
<keyword evidence="4 6" id="KW-1133">Transmembrane helix</keyword>
<comment type="caution">
    <text evidence="8">The sequence shown here is derived from an EMBL/GenBank/DDBJ whole genome shotgun (WGS) entry which is preliminary data.</text>
</comment>
<evidence type="ECO:0000256" key="2">
    <source>
        <dbReference type="ARBA" id="ARBA00022475"/>
    </source>
</evidence>
<sequence length="206" mass="23781">MKAYFLPRAIAFLIDAILISLVASLCFRVFPQYTNYMKLNQQLEESYRSYLNQDITINEYVAQVNDLSYDIAYQEVPYMIIYITLTIGYFVVFQAKMNGQTIGKRLMRVRVVSMEKEEPVTTNQYLIRAMINQTLFLNLVDLGMVLFMSKQVYGYVNIILVITQSIIMITCLVMVLYRKDARGLHDLAANTKVVMNGAKELVECKS</sequence>
<reference evidence="8" key="1">
    <citation type="submission" date="2020-10" db="EMBL/GenBank/DDBJ databases">
        <authorList>
            <person name="Gilroy R."/>
        </authorList>
    </citation>
    <scope>NUCLEOTIDE SEQUENCE</scope>
    <source>
        <strain evidence="8">CHK165-10780</strain>
    </source>
</reference>
<feature type="transmembrane region" description="Helical" evidence="6">
    <location>
        <begin position="12"/>
        <end position="30"/>
    </location>
</feature>
<evidence type="ECO:0000256" key="3">
    <source>
        <dbReference type="ARBA" id="ARBA00022692"/>
    </source>
</evidence>
<name>A0A9D0YZY1_9FIRM</name>
<keyword evidence="5 6" id="KW-0472">Membrane</keyword>
<dbReference type="AlphaFoldDB" id="A0A9D0YZY1"/>
<dbReference type="EMBL" id="DVFU01000079">
    <property type="protein sequence ID" value="HIQ64914.1"/>
    <property type="molecule type" value="Genomic_DNA"/>
</dbReference>
<keyword evidence="2" id="KW-1003">Cell membrane</keyword>
<evidence type="ECO:0000256" key="5">
    <source>
        <dbReference type="ARBA" id="ARBA00023136"/>
    </source>
</evidence>
<dbReference type="InterPro" id="IPR051791">
    <property type="entry name" value="Pra-immunoreactive"/>
</dbReference>
<feature type="transmembrane region" description="Helical" evidence="6">
    <location>
        <begin position="76"/>
        <end position="95"/>
    </location>
</feature>
<keyword evidence="3 6" id="KW-0812">Transmembrane</keyword>
<dbReference type="PANTHER" id="PTHR36115">
    <property type="entry name" value="PROLINE-RICH ANTIGEN HOMOLOG-RELATED"/>
    <property type="match status" value="1"/>
</dbReference>
<evidence type="ECO:0000256" key="1">
    <source>
        <dbReference type="ARBA" id="ARBA00004651"/>
    </source>
</evidence>
<reference evidence="8" key="2">
    <citation type="journal article" date="2021" name="PeerJ">
        <title>Extensive microbial diversity within the chicken gut microbiome revealed by metagenomics and culture.</title>
        <authorList>
            <person name="Gilroy R."/>
            <person name="Ravi A."/>
            <person name="Getino M."/>
            <person name="Pursley I."/>
            <person name="Horton D.L."/>
            <person name="Alikhan N.F."/>
            <person name="Baker D."/>
            <person name="Gharbi K."/>
            <person name="Hall N."/>
            <person name="Watson M."/>
            <person name="Adriaenssens E.M."/>
            <person name="Foster-Nyarko E."/>
            <person name="Jarju S."/>
            <person name="Secka A."/>
            <person name="Antonio M."/>
            <person name="Oren A."/>
            <person name="Chaudhuri R.R."/>
            <person name="La Ragione R."/>
            <person name="Hildebrand F."/>
            <person name="Pallen M.J."/>
        </authorList>
    </citation>
    <scope>NUCLEOTIDE SEQUENCE</scope>
    <source>
        <strain evidence="8">CHK165-10780</strain>
    </source>
</reference>
<dbReference type="Pfam" id="PF06271">
    <property type="entry name" value="RDD"/>
    <property type="match status" value="1"/>
</dbReference>
<organism evidence="8 9">
    <name type="scientific">Candidatus Faecenecus gallistercoris</name>
    <dbReference type="NCBI Taxonomy" id="2840793"/>
    <lineage>
        <taxon>Bacteria</taxon>
        <taxon>Bacillati</taxon>
        <taxon>Bacillota</taxon>
        <taxon>Bacillota incertae sedis</taxon>
        <taxon>Candidatus Faecenecus</taxon>
    </lineage>
</organism>
<comment type="subcellular location">
    <subcellularLocation>
        <location evidence="1">Cell membrane</location>
        <topology evidence="1">Multi-pass membrane protein</topology>
    </subcellularLocation>
</comment>
<protein>
    <submittedName>
        <fullName evidence="8">RDD family protein</fullName>
    </submittedName>
</protein>
<dbReference type="GO" id="GO:0005886">
    <property type="term" value="C:plasma membrane"/>
    <property type="evidence" value="ECO:0007669"/>
    <property type="project" value="UniProtKB-SubCell"/>
</dbReference>
<evidence type="ECO:0000259" key="7">
    <source>
        <dbReference type="Pfam" id="PF06271"/>
    </source>
</evidence>
<dbReference type="InterPro" id="IPR010432">
    <property type="entry name" value="RDD"/>
</dbReference>
<evidence type="ECO:0000256" key="6">
    <source>
        <dbReference type="SAM" id="Phobius"/>
    </source>
</evidence>
<dbReference type="Proteomes" id="UP000886725">
    <property type="component" value="Unassembled WGS sequence"/>
</dbReference>
<accession>A0A9D0YZY1</accession>
<feature type="domain" description="RDD" evidence="7">
    <location>
        <begin position="5"/>
        <end position="190"/>
    </location>
</feature>
<gene>
    <name evidence="8" type="ORF">IAC85_04155</name>
</gene>
<evidence type="ECO:0000313" key="8">
    <source>
        <dbReference type="EMBL" id="HIQ64914.1"/>
    </source>
</evidence>